<dbReference type="Proteomes" id="UP000373269">
    <property type="component" value="Chromosome"/>
</dbReference>
<dbReference type="Pfam" id="PF00293">
    <property type="entry name" value="NUDIX"/>
    <property type="match status" value="1"/>
</dbReference>
<dbReference type="EMBL" id="CP045835">
    <property type="protein sequence ID" value="QGG52898.1"/>
    <property type="molecule type" value="Genomic_DNA"/>
</dbReference>
<keyword evidence="6" id="KW-1185">Reference proteome</keyword>
<dbReference type="CDD" id="cd04691">
    <property type="entry name" value="NUDIX_ADPRase"/>
    <property type="match status" value="1"/>
</dbReference>
<comment type="cofactor">
    <cofactor evidence="1">
        <name>Mg(2+)</name>
        <dbReference type="ChEBI" id="CHEBI:18420"/>
    </cofactor>
</comment>
<proteinExistence type="inferred from homology"/>
<evidence type="ECO:0000256" key="1">
    <source>
        <dbReference type="ARBA" id="ARBA00001946"/>
    </source>
</evidence>
<dbReference type="PRINTS" id="PR00502">
    <property type="entry name" value="NUDIXFAMILY"/>
</dbReference>
<dbReference type="InterPro" id="IPR015797">
    <property type="entry name" value="NUDIX_hydrolase-like_dom_sf"/>
</dbReference>
<dbReference type="PROSITE" id="PS51462">
    <property type="entry name" value="NUDIX"/>
    <property type="match status" value="1"/>
</dbReference>
<comment type="similarity">
    <text evidence="3">Belongs to the Nudix hydrolase family.</text>
</comment>
<name>A0ABX6DIQ8_9BACI</name>
<feature type="domain" description="Nudix hydrolase" evidence="4">
    <location>
        <begin position="7"/>
        <end position="138"/>
    </location>
</feature>
<reference evidence="5 6" key="1">
    <citation type="submission" date="2019-11" db="EMBL/GenBank/DDBJ databases">
        <title>Whole Genome Sequencing and Comparative Genomic Analyses of Lysinibacillus pakistanensis LZH-9, a Halotolerant Strain with Excellent COD Removal Capability.</title>
        <authorList>
            <person name="Zhou H."/>
        </authorList>
    </citation>
    <scope>NUCLEOTIDE SEQUENCE [LARGE SCALE GENOMIC DNA]</scope>
    <source>
        <strain evidence="5 6">LZH-9</strain>
    </source>
</reference>
<evidence type="ECO:0000313" key="6">
    <source>
        <dbReference type="Proteomes" id="UP000373269"/>
    </source>
</evidence>
<dbReference type="InterPro" id="IPR020084">
    <property type="entry name" value="NUDIX_hydrolase_CS"/>
</dbReference>
<dbReference type="InterPro" id="IPR020476">
    <property type="entry name" value="Nudix_hydrolase"/>
</dbReference>
<organism evidence="5 6">
    <name type="scientific">Lysinibacillus pakistanensis</name>
    <dbReference type="NCBI Taxonomy" id="759811"/>
    <lineage>
        <taxon>Bacteria</taxon>
        <taxon>Bacillati</taxon>
        <taxon>Bacillota</taxon>
        <taxon>Bacilli</taxon>
        <taxon>Bacillales</taxon>
        <taxon>Bacillaceae</taxon>
        <taxon>Lysinibacillus</taxon>
    </lineage>
</organism>
<dbReference type="RefSeq" id="WP_369593623.1">
    <property type="nucleotide sequence ID" value="NZ_CP045835.1"/>
</dbReference>
<dbReference type="PROSITE" id="PS00893">
    <property type="entry name" value="NUDIX_BOX"/>
    <property type="match status" value="1"/>
</dbReference>
<dbReference type="InterPro" id="IPR000086">
    <property type="entry name" value="NUDIX_hydrolase_dom"/>
</dbReference>
<dbReference type="Gene3D" id="3.90.79.10">
    <property type="entry name" value="Nucleoside Triphosphate Pyrophosphohydrolase"/>
    <property type="match status" value="1"/>
</dbReference>
<evidence type="ECO:0000259" key="4">
    <source>
        <dbReference type="PROSITE" id="PS51462"/>
    </source>
</evidence>
<protein>
    <submittedName>
        <fullName evidence="5">NUDIX domain-containing protein</fullName>
    </submittedName>
</protein>
<dbReference type="PANTHER" id="PTHR43046">
    <property type="entry name" value="GDP-MANNOSE MANNOSYL HYDROLASE"/>
    <property type="match status" value="1"/>
</dbReference>
<dbReference type="SUPFAM" id="SSF55811">
    <property type="entry name" value="Nudix"/>
    <property type="match status" value="1"/>
</dbReference>
<sequence length="166" mass="18798">MKKDRGKVWLGVAGVAVNEIGQWLVVKKAYSGLKGRWSLPAGFVNAGETVDEAVVRELKEETGIDCYVSGLIGFRTGVIRGEISDNMAIFYCRMIDEQQLICIQENELLEARWMFPQELAQDEMTSVMLREMASNQFEKHQLQGIEGINPGDVFGYSSYRLFFKKC</sequence>
<accession>A0ABX6DIQ8</accession>
<evidence type="ECO:0000256" key="2">
    <source>
        <dbReference type="ARBA" id="ARBA00022801"/>
    </source>
</evidence>
<gene>
    <name evidence="5" type="ORF">GDS87_19200</name>
</gene>
<evidence type="ECO:0000313" key="5">
    <source>
        <dbReference type="EMBL" id="QGG52898.1"/>
    </source>
</evidence>
<evidence type="ECO:0000256" key="3">
    <source>
        <dbReference type="RuleBase" id="RU003476"/>
    </source>
</evidence>
<dbReference type="PANTHER" id="PTHR43046:SF14">
    <property type="entry name" value="MUTT_NUDIX FAMILY PROTEIN"/>
    <property type="match status" value="1"/>
</dbReference>
<keyword evidence="2 3" id="KW-0378">Hydrolase</keyword>